<accession>A0ABQ5KKD1</accession>
<name>A0ABQ5KKD1_9EUKA</name>
<dbReference type="Proteomes" id="UP001057375">
    <property type="component" value="Unassembled WGS sequence"/>
</dbReference>
<reference evidence="1" key="1">
    <citation type="submission" date="2022-03" db="EMBL/GenBank/DDBJ databases">
        <title>Draft genome sequence of Aduncisulcus paluster, a free-living microaerophilic Fornicata.</title>
        <authorList>
            <person name="Yuyama I."/>
            <person name="Kume K."/>
            <person name="Tamura T."/>
            <person name="Inagaki Y."/>
            <person name="Hashimoto T."/>
        </authorList>
    </citation>
    <scope>NUCLEOTIDE SEQUENCE</scope>
    <source>
        <strain evidence="1">NY0171</strain>
    </source>
</reference>
<sequence>ASHLAARLALGKPTISASVDALCRRGYLVRGPVHGDHRASALRLTPAGVQALATAEAAMQTRFTAALERTERPDDVVAGLDRLGHGLDQLAAERLSGRA</sequence>
<evidence type="ECO:0000313" key="2">
    <source>
        <dbReference type="Proteomes" id="UP001057375"/>
    </source>
</evidence>
<dbReference type="Gene3D" id="1.10.10.10">
    <property type="entry name" value="Winged helix-like DNA-binding domain superfamily/Winged helix DNA-binding domain"/>
    <property type="match status" value="1"/>
</dbReference>
<organism evidence="1 2">
    <name type="scientific">Aduncisulcus paluster</name>
    <dbReference type="NCBI Taxonomy" id="2918883"/>
    <lineage>
        <taxon>Eukaryota</taxon>
        <taxon>Metamonada</taxon>
        <taxon>Carpediemonas-like organisms</taxon>
        <taxon>Aduncisulcus</taxon>
    </lineage>
</organism>
<dbReference type="InterPro" id="IPR036388">
    <property type="entry name" value="WH-like_DNA-bd_sf"/>
</dbReference>
<protein>
    <submittedName>
        <fullName evidence="1">MarR family transcriptional regulator</fullName>
    </submittedName>
</protein>
<dbReference type="EMBL" id="BQXS01002729">
    <property type="protein sequence ID" value="GKT32972.1"/>
    <property type="molecule type" value="Genomic_DNA"/>
</dbReference>
<gene>
    <name evidence="1" type="ORF">ADUPG1_002375</name>
</gene>
<feature type="non-terminal residue" evidence="1">
    <location>
        <position position="1"/>
    </location>
</feature>
<proteinExistence type="predicted"/>
<comment type="caution">
    <text evidence="1">The sequence shown here is derived from an EMBL/GenBank/DDBJ whole genome shotgun (WGS) entry which is preliminary data.</text>
</comment>
<evidence type="ECO:0000313" key="1">
    <source>
        <dbReference type="EMBL" id="GKT32972.1"/>
    </source>
</evidence>
<dbReference type="InterPro" id="IPR039422">
    <property type="entry name" value="MarR/SlyA-like"/>
</dbReference>
<keyword evidence="2" id="KW-1185">Reference proteome</keyword>
<dbReference type="PANTHER" id="PTHR33164">
    <property type="entry name" value="TRANSCRIPTIONAL REGULATOR, MARR FAMILY"/>
    <property type="match status" value="1"/>
</dbReference>
<dbReference type="InterPro" id="IPR036390">
    <property type="entry name" value="WH_DNA-bd_sf"/>
</dbReference>
<dbReference type="SUPFAM" id="SSF46785">
    <property type="entry name" value="Winged helix' DNA-binding domain"/>
    <property type="match status" value="1"/>
</dbReference>
<dbReference type="PANTHER" id="PTHR33164:SF43">
    <property type="entry name" value="HTH-TYPE TRANSCRIPTIONAL REPRESSOR YETL"/>
    <property type="match status" value="1"/>
</dbReference>